<organism evidence="2 3">
    <name type="scientific">Cercophora newfieldiana</name>
    <dbReference type="NCBI Taxonomy" id="92897"/>
    <lineage>
        <taxon>Eukaryota</taxon>
        <taxon>Fungi</taxon>
        <taxon>Dikarya</taxon>
        <taxon>Ascomycota</taxon>
        <taxon>Pezizomycotina</taxon>
        <taxon>Sordariomycetes</taxon>
        <taxon>Sordariomycetidae</taxon>
        <taxon>Sordariales</taxon>
        <taxon>Lasiosphaeriaceae</taxon>
        <taxon>Cercophora</taxon>
    </lineage>
</organism>
<keyword evidence="1" id="KW-1133">Transmembrane helix</keyword>
<reference evidence="2" key="1">
    <citation type="submission" date="2023-06" db="EMBL/GenBank/DDBJ databases">
        <title>Genome-scale phylogeny and comparative genomics of the fungal order Sordariales.</title>
        <authorList>
            <consortium name="Lawrence Berkeley National Laboratory"/>
            <person name="Hensen N."/>
            <person name="Bonometti L."/>
            <person name="Westerberg I."/>
            <person name="Brannstrom I.O."/>
            <person name="Guillou S."/>
            <person name="Cros-Aarteil S."/>
            <person name="Calhoun S."/>
            <person name="Haridas S."/>
            <person name="Kuo A."/>
            <person name="Mondo S."/>
            <person name="Pangilinan J."/>
            <person name="Riley R."/>
            <person name="Labutti K."/>
            <person name="Andreopoulos B."/>
            <person name="Lipzen A."/>
            <person name="Chen C."/>
            <person name="Yanf M."/>
            <person name="Daum C."/>
            <person name="Ng V."/>
            <person name="Clum A."/>
            <person name="Steindorff A."/>
            <person name="Ohm R."/>
            <person name="Martin F."/>
            <person name="Silar P."/>
            <person name="Natvig D."/>
            <person name="Lalanne C."/>
            <person name="Gautier V."/>
            <person name="Ament-Velasquez S.L."/>
            <person name="Kruys A."/>
            <person name="Hutchinson M.I."/>
            <person name="Powell A.J."/>
            <person name="Barry K."/>
            <person name="Miller A.N."/>
            <person name="Grigoriev I.V."/>
            <person name="Debuchy R."/>
            <person name="Gladieux P."/>
            <person name="Thoren M.H."/>
            <person name="Johannesson H."/>
        </authorList>
    </citation>
    <scope>NUCLEOTIDE SEQUENCE</scope>
    <source>
        <strain evidence="2">SMH2532-1</strain>
    </source>
</reference>
<dbReference type="AlphaFoldDB" id="A0AA39YBA1"/>
<dbReference type="EMBL" id="JAULSV010000003">
    <property type="protein sequence ID" value="KAK0649453.1"/>
    <property type="molecule type" value="Genomic_DNA"/>
</dbReference>
<keyword evidence="1" id="KW-0812">Transmembrane</keyword>
<proteinExistence type="predicted"/>
<feature type="transmembrane region" description="Helical" evidence="1">
    <location>
        <begin position="38"/>
        <end position="55"/>
    </location>
</feature>
<sequence length="83" mass="8918">MISRVGSSETGLASLLSGLASATFVALALVLLQDPTTWLSGLFRAGILVVISVRSRDRYIAIARSRRAQRARTRSGSKSVYAH</sequence>
<evidence type="ECO:0000313" key="3">
    <source>
        <dbReference type="Proteomes" id="UP001174936"/>
    </source>
</evidence>
<evidence type="ECO:0000313" key="2">
    <source>
        <dbReference type="EMBL" id="KAK0649453.1"/>
    </source>
</evidence>
<comment type="caution">
    <text evidence="2">The sequence shown here is derived from an EMBL/GenBank/DDBJ whole genome shotgun (WGS) entry which is preliminary data.</text>
</comment>
<keyword evidence="3" id="KW-1185">Reference proteome</keyword>
<keyword evidence="1" id="KW-0472">Membrane</keyword>
<name>A0AA39YBA1_9PEZI</name>
<feature type="transmembrane region" description="Helical" evidence="1">
    <location>
        <begin position="12"/>
        <end position="32"/>
    </location>
</feature>
<accession>A0AA39YBA1</accession>
<dbReference type="Proteomes" id="UP001174936">
    <property type="component" value="Unassembled WGS sequence"/>
</dbReference>
<gene>
    <name evidence="2" type="ORF">B0T16DRAFT_131342</name>
</gene>
<protein>
    <submittedName>
        <fullName evidence="2">Uncharacterized protein</fullName>
    </submittedName>
</protein>
<evidence type="ECO:0000256" key="1">
    <source>
        <dbReference type="SAM" id="Phobius"/>
    </source>
</evidence>